<dbReference type="EMBL" id="HBDX01007222">
    <property type="protein sequence ID" value="CAD8225458.1"/>
    <property type="molecule type" value="Transcribed_RNA"/>
</dbReference>
<evidence type="ECO:0000313" key="2">
    <source>
        <dbReference type="EMBL" id="CAD8225458.1"/>
    </source>
</evidence>
<name>A0A7R9T539_9CHLO</name>
<feature type="compositionally biased region" description="Basic and acidic residues" evidence="1">
    <location>
        <begin position="511"/>
        <end position="522"/>
    </location>
</feature>
<reference evidence="2" key="1">
    <citation type="submission" date="2021-01" db="EMBL/GenBank/DDBJ databases">
        <authorList>
            <person name="Corre E."/>
            <person name="Pelletier E."/>
            <person name="Niang G."/>
            <person name="Scheremetjew M."/>
            <person name="Finn R."/>
            <person name="Kale V."/>
            <person name="Holt S."/>
            <person name="Cochrane G."/>
            <person name="Meng A."/>
            <person name="Brown T."/>
            <person name="Cohen L."/>
        </authorList>
    </citation>
    <scope>NUCLEOTIDE SEQUENCE</scope>
    <source>
        <strain evidence="2">Clade-A-BCC118000</strain>
    </source>
</reference>
<organism evidence="2">
    <name type="scientific">Ostreococcus sp. 'lucimarinus'</name>
    <dbReference type="NCBI Taxonomy" id="242159"/>
    <lineage>
        <taxon>Eukaryota</taxon>
        <taxon>Viridiplantae</taxon>
        <taxon>Chlorophyta</taxon>
        <taxon>Mamiellophyceae</taxon>
        <taxon>Mamiellales</taxon>
        <taxon>Bathycoccaceae</taxon>
        <taxon>Ostreococcus</taxon>
    </lineage>
</organism>
<feature type="region of interest" description="Disordered" evidence="1">
    <location>
        <begin position="547"/>
        <end position="571"/>
    </location>
</feature>
<accession>A0A7R9T539</accession>
<protein>
    <submittedName>
        <fullName evidence="2">Uncharacterized protein</fullName>
    </submittedName>
</protein>
<feature type="region of interest" description="Disordered" evidence="1">
    <location>
        <begin position="500"/>
        <end position="527"/>
    </location>
</feature>
<dbReference type="Gene3D" id="1.25.40.10">
    <property type="entry name" value="Tetratricopeptide repeat domain"/>
    <property type="match status" value="1"/>
</dbReference>
<dbReference type="AlphaFoldDB" id="A0A7R9T539"/>
<dbReference type="InterPro" id="IPR011990">
    <property type="entry name" value="TPR-like_helical_dom_sf"/>
</dbReference>
<gene>
    <name evidence="2" type="ORF">OLUC0939_LOCUS6198</name>
</gene>
<sequence>MCAVTMLRATMGTLSGAGAREAETRDQARGAAGVSDKRSWIDREVLYCALETLISEEAMAGSSEYRVAASTRMDEARVRERVKTLSAVGSARSDADTMERAARLLVDDDDIEGAIAVLRERRKKSPKNPVRDDTKFPLAKTTALLRHLRWVRRMRAIRFSGLSDDGDRVLPLVWRPGSKHHKPVDDVEAVKLGGEAKAALQEAIRLDEGDAACAVALAQVEAFQGSFLRTREVLTKCLMKNPNDADVNAAYAELLMNAMQTRHPKGSTLDSDAFRLEVTNACKAVLRIDPTSNTSLMMLWKLLAGEKEKANVEQMRRIMLESIATCVEVQPTNKRAWVMLATMLTGIKGLGITHTDISDIRSELTGIEDDDLEVDKAAEMFACNPVDEATIQHVFDDERQWWPDTLFKKKDEKAPLKVGETRRPSKEEIVWLRVHYIIMVVLYPGKPTEARYRQVEARLDYIESKESASKEYKAFSAQIRDTAKGRRDLYGRMLDPAKRAAETRIRRKKEKRLETAPRHVAEDAEDDDYGLSSEVIENLTYQRQRLRWQKTRQKRSTSTTPAKRQKIVGDP</sequence>
<evidence type="ECO:0000256" key="1">
    <source>
        <dbReference type="SAM" id="MobiDB-lite"/>
    </source>
</evidence>
<proteinExistence type="predicted"/>
<dbReference type="SUPFAM" id="SSF48452">
    <property type="entry name" value="TPR-like"/>
    <property type="match status" value="1"/>
</dbReference>